<evidence type="ECO:0000313" key="2">
    <source>
        <dbReference type="EMBL" id="KAK3679786.1"/>
    </source>
</evidence>
<feature type="compositionally biased region" description="Polar residues" evidence="1">
    <location>
        <begin position="7"/>
        <end position="18"/>
    </location>
</feature>
<accession>A0AAE0WXM4</accession>
<sequence length="121" mass="13204">MLRHVQFSLNANETQSTTRELKSSSRDLGPTLTTRHVSHDTLLGVLKGQNSDKFLCDLGIRLSPAAANVPPLQLPNHETLKMHERFACPIGTDEHPGVFFSAAAAKNIRGLKDDAGQEDVC</sequence>
<keyword evidence="3" id="KW-1185">Reference proteome</keyword>
<organism evidence="2 3">
    <name type="scientific">Recurvomyces mirabilis</name>
    <dbReference type="NCBI Taxonomy" id="574656"/>
    <lineage>
        <taxon>Eukaryota</taxon>
        <taxon>Fungi</taxon>
        <taxon>Dikarya</taxon>
        <taxon>Ascomycota</taxon>
        <taxon>Pezizomycotina</taxon>
        <taxon>Dothideomycetes</taxon>
        <taxon>Dothideomycetidae</taxon>
        <taxon>Mycosphaerellales</taxon>
        <taxon>Teratosphaeriaceae</taxon>
        <taxon>Recurvomyces</taxon>
    </lineage>
</organism>
<reference evidence="2" key="1">
    <citation type="submission" date="2023-07" db="EMBL/GenBank/DDBJ databases">
        <title>Black Yeasts Isolated from many extreme environments.</title>
        <authorList>
            <person name="Coleine C."/>
            <person name="Stajich J.E."/>
            <person name="Selbmann L."/>
        </authorList>
    </citation>
    <scope>NUCLEOTIDE SEQUENCE</scope>
    <source>
        <strain evidence="2">CCFEE 5485</strain>
    </source>
</reference>
<dbReference type="Proteomes" id="UP001274830">
    <property type="component" value="Unassembled WGS sequence"/>
</dbReference>
<proteinExistence type="predicted"/>
<evidence type="ECO:0000256" key="1">
    <source>
        <dbReference type="SAM" id="MobiDB-lite"/>
    </source>
</evidence>
<protein>
    <submittedName>
        <fullName evidence="2">Uncharacterized protein</fullName>
    </submittedName>
</protein>
<dbReference type="AlphaFoldDB" id="A0AAE0WXM4"/>
<name>A0AAE0WXM4_9PEZI</name>
<comment type="caution">
    <text evidence="2">The sequence shown here is derived from an EMBL/GenBank/DDBJ whole genome shotgun (WGS) entry which is preliminary data.</text>
</comment>
<feature type="region of interest" description="Disordered" evidence="1">
    <location>
        <begin position="1"/>
        <end position="32"/>
    </location>
</feature>
<dbReference type="EMBL" id="JAUTXT010000001">
    <property type="protein sequence ID" value="KAK3679786.1"/>
    <property type="molecule type" value="Genomic_DNA"/>
</dbReference>
<gene>
    <name evidence="2" type="ORF">LTR78_000162</name>
</gene>
<evidence type="ECO:0000313" key="3">
    <source>
        <dbReference type="Proteomes" id="UP001274830"/>
    </source>
</evidence>